<feature type="domain" description="DUF6538" evidence="2">
    <location>
        <begin position="6"/>
        <end position="63"/>
    </location>
</feature>
<dbReference type="HOGENOM" id="CLU_022238_3_1_5"/>
<evidence type="ECO:0000313" key="4">
    <source>
        <dbReference type="Proteomes" id="UP000001953"/>
    </source>
</evidence>
<dbReference type="InterPro" id="IPR046668">
    <property type="entry name" value="DUF6538"/>
</dbReference>
<proteinExistence type="predicted"/>
<dbReference type="OrthoDB" id="9784724at2"/>
<dbReference type="Pfam" id="PF20172">
    <property type="entry name" value="DUF6538"/>
    <property type="match status" value="1"/>
</dbReference>
<evidence type="ECO:0000259" key="2">
    <source>
        <dbReference type="Pfam" id="PF20172"/>
    </source>
</evidence>
<dbReference type="SUPFAM" id="SSF56349">
    <property type="entry name" value="DNA breaking-rejoining enzymes"/>
    <property type="match status" value="1"/>
</dbReference>
<reference evidence="3 4" key="1">
    <citation type="submission" date="2006-03" db="EMBL/GenBank/DDBJ databases">
        <title>Complete sequence of chromosome of Nitrobacter hamburgensis X14.</title>
        <authorList>
            <consortium name="US DOE Joint Genome Institute"/>
            <person name="Copeland A."/>
            <person name="Lucas S."/>
            <person name="Lapidus A."/>
            <person name="Barry K."/>
            <person name="Detter J.C."/>
            <person name="Glavina del Rio T."/>
            <person name="Hammon N."/>
            <person name="Israni S."/>
            <person name="Dalin E."/>
            <person name="Tice H."/>
            <person name="Pitluck S."/>
            <person name="Chain P."/>
            <person name="Malfatti S."/>
            <person name="Shin M."/>
            <person name="Vergez L."/>
            <person name="Schmutz J."/>
            <person name="Larimer F."/>
            <person name="Land M."/>
            <person name="Hauser L."/>
            <person name="Kyrpides N."/>
            <person name="Ivanova N."/>
            <person name="Ward B."/>
            <person name="Arp D."/>
            <person name="Klotz M."/>
            <person name="Stein L."/>
            <person name="O'Mullan G."/>
            <person name="Starkenburg S."/>
            <person name="Sayavedra L."/>
            <person name="Poret-Peterson A.T."/>
            <person name="Gentry M.E."/>
            <person name="Bruce D."/>
            <person name="Richardson P."/>
        </authorList>
    </citation>
    <scope>NUCLEOTIDE SEQUENCE [LARGE SCALE GENOMIC DNA]</scope>
    <source>
        <strain evidence="4">DSM 10229 / NCIMB 13809 / X14</strain>
    </source>
</reference>
<keyword evidence="4" id="KW-1185">Reference proteome</keyword>
<name>Q1QPT9_NITHX</name>
<dbReference type="InterPro" id="IPR011010">
    <property type="entry name" value="DNA_brk_join_enz"/>
</dbReference>
<protein>
    <recommendedName>
        <fullName evidence="2">DUF6538 domain-containing protein</fullName>
    </recommendedName>
</protein>
<evidence type="ECO:0000256" key="1">
    <source>
        <dbReference type="SAM" id="MobiDB-lite"/>
    </source>
</evidence>
<dbReference type="STRING" id="323097.Nham_0896"/>
<dbReference type="Proteomes" id="UP000001953">
    <property type="component" value="Chromosome"/>
</dbReference>
<evidence type="ECO:0000313" key="3">
    <source>
        <dbReference type="EMBL" id="ABE61758.1"/>
    </source>
</evidence>
<organism evidence="3 4">
    <name type="scientific">Nitrobacter hamburgensis (strain DSM 10229 / NCIMB 13809 / X14)</name>
    <dbReference type="NCBI Taxonomy" id="323097"/>
    <lineage>
        <taxon>Bacteria</taxon>
        <taxon>Pseudomonadati</taxon>
        <taxon>Pseudomonadota</taxon>
        <taxon>Alphaproteobacteria</taxon>
        <taxon>Hyphomicrobiales</taxon>
        <taxon>Nitrobacteraceae</taxon>
        <taxon>Nitrobacter</taxon>
    </lineage>
</organism>
<accession>Q1QPT9</accession>
<dbReference type="KEGG" id="nha:Nham_0896"/>
<sequence>MSAATHLYRRKAVYYWRRRLPNALASWFHKRHLFLSLQTPDPNFARRLVVLLDAKLEEVVTAFEHAEMHLTPARVDGLLRDVVTKHLNKLERLSAAAKSFPNFDAAQAERDDRRAAWAYRLLHAQGPGAVVRPTDETEMSADGMTAADIAAVQDHLAMLRINDLVPTRHGILQNLLVANGAPANAMNLATAQDVYFRGMWMALAQSERRYGGKIVEAGDFVDQILKDRVRSVPREFETPVERMQPRAPVPYPVDDNPVQEDLDAVDDRFKTMADLLLRKRSKAERWTTKSKQQATQTFTLLAKFMKEERALENMSAVKQKDLAALVGFLETEIYKHHGKSKNDKNRSISEMRIVALSKPENLRGLEAGTLNRHLTFIDQLFDLAEAEGVDLDPKLKVTKLRAIDGADERERDERLKLPLSKIEDLFAQPPFVNCADWNRQSKEGAAGKSLVFHGALYFIPMLIFYGGGRREEYCGLMTSDVIDDNKGAYPYLHIAKNKFRRIKNGQSKRNIVIHPELIRLGFLRYVALIRSLGYELVFPDLFSATTKSP</sequence>
<dbReference type="EMBL" id="CP000319">
    <property type="protein sequence ID" value="ABE61758.1"/>
    <property type="molecule type" value="Genomic_DNA"/>
</dbReference>
<dbReference type="eggNOG" id="COG0582">
    <property type="taxonomic scope" value="Bacteria"/>
</dbReference>
<gene>
    <name evidence="3" type="ordered locus">Nham_0896</name>
</gene>
<dbReference type="AlphaFoldDB" id="Q1QPT9"/>
<dbReference type="GO" id="GO:0003677">
    <property type="term" value="F:DNA binding"/>
    <property type="evidence" value="ECO:0007669"/>
    <property type="project" value="InterPro"/>
</dbReference>
<feature type="region of interest" description="Disordered" evidence="1">
    <location>
        <begin position="236"/>
        <end position="257"/>
    </location>
</feature>
<dbReference type="RefSeq" id="WP_011509457.1">
    <property type="nucleotide sequence ID" value="NC_007964.1"/>
</dbReference>